<feature type="region of interest" description="Disordered" evidence="4">
    <location>
        <begin position="175"/>
        <end position="200"/>
    </location>
</feature>
<keyword evidence="2 5" id="KW-0812">Transmembrane</keyword>
<evidence type="ECO:0000256" key="1">
    <source>
        <dbReference type="ARBA" id="ARBA00004141"/>
    </source>
</evidence>
<comment type="subcellular location">
    <subcellularLocation>
        <location evidence="1">Membrane</location>
        <topology evidence="1">Multi-pass membrane protein</topology>
    </subcellularLocation>
</comment>
<dbReference type="GO" id="GO:0071944">
    <property type="term" value="C:cell periphery"/>
    <property type="evidence" value="ECO:0007669"/>
    <property type="project" value="TreeGrafter"/>
</dbReference>
<keyword evidence="5" id="KW-1133">Transmembrane helix</keyword>
<dbReference type="GO" id="GO:0016020">
    <property type="term" value="C:membrane"/>
    <property type="evidence" value="ECO:0007669"/>
    <property type="project" value="UniProtKB-SubCell"/>
</dbReference>
<name>A0AAN8MI78_9TELE</name>
<accession>A0AAN8MI78</accession>
<dbReference type="InterPro" id="IPR004835">
    <property type="entry name" value="Chitin_synth"/>
</dbReference>
<feature type="transmembrane region" description="Helical" evidence="5">
    <location>
        <begin position="90"/>
        <end position="111"/>
    </location>
</feature>
<dbReference type="Proteomes" id="UP001356427">
    <property type="component" value="Unassembled WGS sequence"/>
</dbReference>
<sequence length="214" mass="23009">MANTIDLLGSGSLTSQRNSFISKPFILYQIITMAASILSPATICLMISGSLSLILHIDPKYALILATVPPVLYLVLCFKLKLDTQVTIAAIMSALYAFLMMGTALFIMGAMVEEQTIWNPSGLFIIGMVLTNTITAALHPKGVPSGRHLRPPLLHLYPQWLPPADHLLHGQHEQRVLGHPGDRGSRPSSHSASYRPSAAKVSAGTVSETVVMAG</sequence>
<feature type="transmembrane region" description="Helical" evidence="5">
    <location>
        <begin position="25"/>
        <end position="55"/>
    </location>
</feature>
<reference evidence="6 7" key="1">
    <citation type="submission" date="2021-04" db="EMBL/GenBank/DDBJ databases">
        <authorList>
            <person name="De Guttry C."/>
            <person name="Zahm M."/>
            <person name="Klopp C."/>
            <person name="Cabau C."/>
            <person name="Louis A."/>
            <person name="Berthelot C."/>
            <person name="Parey E."/>
            <person name="Roest Crollius H."/>
            <person name="Montfort J."/>
            <person name="Robinson-Rechavi M."/>
            <person name="Bucao C."/>
            <person name="Bouchez O."/>
            <person name="Gislard M."/>
            <person name="Lluch J."/>
            <person name="Milhes M."/>
            <person name="Lampietro C."/>
            <person name="Lopez Roques C."/>
            <person name="Donnadieu C."/>
            <person name="Braasch I."/>
            <person name="Desvignes T."/>
            <person name="Postlethwait J."/>
            <person name="Bobe J."/>
            <person name="Wedekind C."/>
            <person name="Guiguen Y."/>
        </authorList>
    </citation>
    <scope>NUCLEOTIDE SEQUENCE [LARGE SCALE GENOMIC DNA]</scope>
    <source>
        <strain evidence="6">Cs_M1</strain>
        <tissue evidence="6">Blood</tissue>
    </source>
</reference>
<proteinExistence type="predicted"/>
<evidence type="ECO:0000256" key="3">
    <source>
        <dbReference type="ARBA" id="ARBA00023136"/>
    </source>
</evidence>
<keyword evidence="3 5" id="KW-0472">Membrane</keyword>
<feature type="compositionally biased region" description="Basic and acidic residues" evidence="4">
    <location>
        <begin position="175"/>
        <end position="185"/>
    </location>
</feature>
<keyword evidence="7" id="KW-1185">Reference proteome</keyword>
<evidence type="ECO:0000313" key="7">
    <source>
        <dbReference type="Proteomes" id="UP001356427"/>
    </source>
</evidence>
<dbReference type="GO" id="GO:0006031">
    <property type="term" value="P:chitin biosynthetic process"/>
    <property type="evidence" value="ECO:0007669"/>
    <property type="project" value="TreeGrafter"/>
</dbReference>
<evidence type="ECO:0000313" key="6">
    <source>
        <dbReference type="EMBL" id="KAK6329519.1"/>
    </source>
</evidence>
<evidence type="ECO:0000256" key="4">
    <source>
        <dbReference type="SAM" id="MobiDB-lite"/>
    </source>
</evidence>
<comment type="caution">
    <text evidence="6">The sequence shown here is derived from an EMBL/GenBank/DDBJ whole genome shotgun (WGS) entry which is preliminary data.</text>
</comment>
<organism evidence="6 7">
    <name type="scientific">Coregonus suidteri</name>
    <dbReference type="NCBI Taxonomy" id="861788"/>
    <lineage>
        <taxon>Eukaryota</taxon>
        <taxon>Metazoa</taxon>
        <taxon>Chordata</taxon>
        <taxon>Craniata</taxon>
        <taxon>Vertebrata</taxon>
        <taxon>Euteleostomi</taxon>
        <taxon>Actinopterygii</taxon>
        <taxon>Neopterygii</taxon>
        <taxon>Teleostei</taxon>
        <taxon>Protacanthopterygii</taxon>
        <taxon>Salmoniformes</taxon>
        <taxon>Salmonidae</taxon>
        <taxon>Coregoninae</taxon>
        <taxon>Coregonus</taxon>
    </lineage>
</organism>
<dbReference type="PANTHER" id="PTHR22914">
    <property type="entry name" value="CHITIN SYNTHASE"/>
    <property type="match status" value="1"/>
</dbReference>
<evidence type="ECO:0000256" key="5">
    <source>
        <dbReference type="SAM" id="Phobius"/>
    </source>
</evidence>
<dbReference type="PANTHER" id="PTHR22914:SF42">
    <property type="entry name" value="CHITIN SYNTHASE"/>
    <property type="match status" value="1"/>
</dbReference>
<dbReference type="GO" id="GO:0004100">
    <property type="term" value="F:chitin synthase activity"/>
    <property type="evidence" value="ECO:0007669"/>
    <property type="project" value="InterPro"/>
</dbReference>
<feature type="transmembrane region" description="Helical" evidence="5">
    <location>
        <begin position="61"/>
        <end position="78"/>
    </location>
</feature>
<dbReference type="EMBL" id="JAGTTL010000001">
    <property type="protein sequence ID" value="KAK6329519.1"/>
    <property type="molecule type" value="Genomic_DNA"/>
</dbReference>
<dbReference type="AlphaFoldDB" id="A0AAN8MI78"/>
<gene>
    <name evidence="6" type="ORF">J4Q44_G00014970</name>
</gene>
<protein>
    <submittedName>
        <fullName evidence="6">Uncharacterized protein</fullName>
    </submittedName>
</protein>
<feature type="transmembrane region" description="Helical" evidence="5">
    <location>
        <begin position="117"/>
        <end position="138"/>
    </location>
</feature>
<evidence type="ECO:0000256" key="2">
    <source>
        <dbReference type="ARBA" id="ARBA00022692"/>
    </source>
</evidence>